<comment type="caution">
    <text evidence="11">The sequence shown here is derived from an EMBL/GenBank/DDBJ whole genome shotgun (WGS) entry which is preliminary data.</text>
</comment>
<keyword evidence="12" id="KW-1185">Reference proteome</keyword>
<dbReference type="PANTHER" id="PTHR23105">
    <property type="entry name" value="RIBOSOMAL PROTEIN L7AE FAMILY MEMBER"/>
    <property type="match status" value="1"/>
</dbReference>
<dbReference type="Gene3D" id="3.30.1330.30">
    <property type="match status" value="1"/>
</dbReference>
<keyword evidence="8 9" id="KW-0687">Ribonucleoprotein</keyword>
<dbReference type="PRINTS" id="PR00884">
    <property type="entry name" value="RIBOSOMALHS6"/>
</dbReference>
<evidence type="ECO:0000256" key="9">
    <source>
        <dbReference type="HAMAP-Rule" id="MF_00326"/>
    </source>
</evidence>
<dbReference type="PRINTS" id="PR00881">
    <property type="entry name" value="L7ARS6FAMILY"/>
</dbReference>
<dbReference type="Proteomes" id="UP001143747">
    <property type="component" value="Unassembled WGS sequence"/>
</dbReference>
<dbReference type="GO" id="GO:0004526">
    <property type="term" value="F:ribonuclease P activity"/>
    <property type="evidence" value="ECO:0007669"/>
    <property type="project" value="UniProtKB-UniRule"/>
</dbReference>
<proteinExistence type="inferred from homology"/>
<sequence length="122" mass="12972">MSKIYATFEVPDEIQNKALEVLEVSRDTGKIKKGSNEATKAVERGNAELVLIGGDVEPEEIVMHLPALCDEKQIPYIIINKQNDVGAASGLDVGSAAAAIVKAGKSKDLLVEVLGQISELRG</sequence>
<dbReference type="InterPro" id="IPR018492">
    <property type="entry name" value="Ribosomal_eL8/Nhp2"/>
</dbReference>
<dbReference type="GO" id="GO:0006412">
    <property type="term" value="P:translation"/>
    <property type="evidence" value="ECO:0007669"/>
    <property type="project" value="UniProtKB-UniRule"/>
</dbReference>
<dbReference type="InterPro" id="IPR004038">
    <property type="entry name" value="Ribosomal_eL8/eL30/eS12/Gad45"/>
</dbReference>
<dbReference type="GO" id="GO:0005737">
    <property type="term" value="C:cytoplasm"/>
    <property type="evidence" value="ECO:0007669"/>
    <property type="project" value="UniProtKB-SubCell"/>
</dbReference>
<dbReference type="GO" id="GO:0003735">
    <property type="term" value="F:structural constituent of ribosome"/>
    <property type="evidence" value="ECO:0007669"/>
    <property type="project" value="InterPro"/>
</dbReference>
<feature type="domain" description="Ribosomal protein eL8/eL30/eS12/Gadd45" evidence="10">
    <location>
        <begin position="17"/>
        <end position="109"/>
    </location>
</feature>
<dbReference type="GO" id="GO:0001682">
    <property type="term" value="P:tRNA 5'-leader removal"/>
    <property type="evidence" value="ECO:0007669"/>
    <property type="project" value="UniProtKB-UniRule"/>
</dbReference>
<organism evidence="11 12">
    <name type="scientific">Methanogenium marinum</name>
    <dbReference type="NCBI Taxonomy" id="348610"/>
    <lineage>
        <taxon>Archaea</taxon>
        <taxon>Methanobacteriati</taxon>
        <taxon>Methanobacteriota</taxon>
        <taxon>Stenosarchaea group</taxon>
        <taxon>Methanomicrobia</taxon>
        <taxon>Methanomicrobiales</taxon>
        <taxon>Methanomicrobiaceae</taxon>
        <taxon>Methanogenium</taxon>
    </lineage>
</organism>
<evidence type="ECO:0000313" key="12">
    <source>
        <dbReference type="Proteomes" id="UP001143747"/>
    </source>
</evidence>
<accession>A0A9Q4PWP8</accession>
<reference evidence="11" key="1">
    <citation type="submission" date="2022-01" db="EMBL/GenBank/DDBJ databases">
        <title>Draft genome of Methanogenium marinum DSM 15558.</title>
        <authorList>
            <person name="Chen S.-C."/>
            <person name="You Y.-T."/>
        </authorList>
    </citation>
    <scope>NUCLEOTIDE SEQUENCE</scope>
    <source>
        <strain evidence="11">DSM 15558</strain>
    </source>
</reference>
<evidence type="ECO:0000256" key="3">
    <source>
        <dbReference type="ARBA" id="ARBA00022490"/>
    </source>
</evidence>
<keyword evidence="4 9" id="KW-0819">tRNA processing</keyword>
<dbReference type="GO" id="GO:1990904">
    <property type="term" value="C:ribonucleoprotein complex"/>
    <property type="evidence" value="ECO:0007669"/>
    <property type="project" value="UniProtKB-KW"/>
</dbReference>
<comment type="similarity">
    <text evidence="2 9">Belongs to the eukaryotic ribosomal protein eL8 family.</text>
</comment>
<keyword evidence="5 9" id="KW-0699">rRNA-binding</keyword>
<dbReference type="NCBIfam" id="TIGR03677">
    <property type="entry name" value="eL8_ribo"/>
    <property type="match status" value="1"/>
</dbReference>
<name>A0A9Q4PWP8_9EURY</name>
<keyword evidence="3 9" id="KW-0963">Cytoplasm</keyword>
<dbReference type="GO" id="GO:0019843">
    <property type="term" value="F:rRNA binding"/>
    <property type="evidence" value="ECO:0007669"/>
    <property type="project" value="UniProtKB-KW"/>
</dbReference>
<dbReference type="RefSeq" id="WP_274925501.1">
    <property type="nucleotide sequence ID" value="NZ_JAKELO010000002.1"/>
</dbReference>
<dbReference type="InterPro" id="IPR050257">
    <property type="entry name" value="eL8/uL1-like"/>
</dbReference>
<evidence type="ECO:0000256" key="2">
    <source>
        <dbReference type="ARBA" id="ARBA00007337"/>
    </source>
</evidence>
<dbReference type="SUPFAM" id="SSF55315">
    <property type="entry name" value="L30e-like"/>
    <property type="match status" value="1"/>
</dbReference>
<dbReference type="InterPro" id="IPR029064">
    <property type="entry name" value="Ribosomal_eL30-like_sf"/>
</dbReference>
<evidence type="ECO:0000256" key="1">
    <source>
        <dbReference type="ARBA" id="ARBA00004496"/>
    </source>
</evidence>
<protein>
    <recommendedName>
        <fullName evidence="9">Large ribosomal subunit protein eL8</fullName>
    </recommendedName>
</protein>
<dbReference type="EMBL" id="JAKELO010000002">
    <property type="protein sequence ID" value="MDE4908889.1"/>
    <property type="molecule type" value="Genomic_DNA"/>
</dbReference>
<gene>
    <name evidence="9 11" type="primary">rpl7ae</name>
    <name evidence="11" type="ORF">L0665_09750</name>
</gene>
<dbReference type="HAMAP" id="MF_00326">
    <property type="entry name" value="Ribosomal_eL8"/>
    <property type="match status" value="1"/>
</dbReference>
<evidence type="ECO:0000259" key="10">
    <source>
        <dbReference type="Pfam" id="PF01248"/>
    </source>
</evidence>
<evidence type="ECO:0000256" key="5">
    <source>
        <dbReference type="ARBA" id="ARBA00022730"/>
    </source>
</evidence>
<comment type="subunit">
    <text evidence="9">Part of the 50S ribosomal subunit. Probably part of the RNase P complex.</text>
</comment>
<evidence type="ECO:0000256" key="6">
    <source>
        <dbReference type="ARBA" id="ARBA00022884"/>
    </source>
</evidence>
<evidence type="ECO:0000256" key="4">
    <source>
        <dbReference type="ARBA" id="ARBA00022694"/>
    </source>
</evidence>
<dbReference type="FunFam" id="3.30.1330.30:FF:000020">
    <property type="entry name" value="50S ribosomal protein L7Ae"/>
    <property type="match status" value="1"/>
</dbReference>
<comment type="subcellular location">
    <subcellularLocation>
        <location evidence="1 9">Cytoplasm</location>
    </subcellularLocation>
</comment>
<evidence type="ECO:0000313" key="11">
    <source>
        <dbReference type="EMBL" id="MDE4908889.1"/>
    </source>
</evidence>
<dbReference type="InterPro" id="IPR022481">
    <property type="entry name" value="Ribosomal_eL8_arc"/>
</dbReference>
<evidence type="ECO:0000256" key="7">
    <source>
        <dbReference type="ARBA" id="ARBA00022980"/>
    </source>
</evidence>
<keyword evidence="7 9" id="KW-0689">Ribosomal protein</keyword>
<dbReference type="GO" id="GO:0005840">
    <property type="term" value="C:ribosome"/>
    <property type="evidence" value="ECO:0007669"/>
    <property type="project" value="UniProtKB-KW"/>
</dbReference>
<dbReference type="Pfam" id="PF01248">
    <property type="entry name" value="Ribosomal_L7Ae"/>
    <property type="match status" value="1"/>
</dbReference>
<keyword evidence="6 9" id="KW-0694">RNA-binding</keyword>
<dbReference type="AlphaFoldDB" id="A0A9Q4PWP8"/>
<evidence type="ECO:0000256" key="8">
    <source>
        <dbReference type="ARBA" id="ARBA00023274"/>
    </source>
</evidence>
<comment type="function">
    <text evidence="9">Multifunctional RNA-binding protein that recognizes the K-turn motif in ribosomal RNA, the RNA component of RNase P, box H/ACA, box C/D and box C'/D' sRNAs.</text>
</comment>